<keyword evidence="3" id="KW-1185">Reference proteome</keyword>
<dbReference type="Proteomes" id="UP001219525">
    <property type="component" value="Unassembled WGS sequence"/>
</dbReference>
<proteinExistence type="predicted"/>
<protein>
    <submittedName>
        <fullName evidence="2">Uncharacterized protein</fullName>
    </submittedName>
</protein>
<accession>A0AAD6UXT3</accession>
<gene>
    <name evidence="2" type="ORF">GGX14DRAFT_403595</name>
</gene>
<feature type="region of interest" description="Disordered" evidence="1">
    <location>
        <begin position="90"/>
        <end position="125"/>
    </location>
</feature>
<dbReference type="EMBL" id="JARJCW010000086">
    <property type="protein sequence ID" value="KAJ7196119.1"/>
    <property type="molecule type" value="Genomic_DNA"/>
</dbReference>
<evidence type="ECO:0000313" key="2">
    <source>
        <dbReference type="EMBL" id="KAJ7196119.1"/>
    </source>
</evidence>
<feature type="compositionally biased region" description="Basic and acidic residues" evidence="1">
    <location>
        <begin position="113"/>
        <end position="125"/>
    </location>
</feature>
<evidence type="ECO:0000256" key="1">
    <source>
        <dbReference type="SAM" id="MobiDB-lite"/>
    </source>
</evidence>
<comment type="caution">
    <text evidence="2">The sequence shown here is derived from an EMBL/GenBank/DDBJ whole genome shotgun (WGS) entry which is preliminary data.</text>
</comment>
<reference evidence="2" key="1">
    <citation type="submission" date="2023-03" db="EMBL/GenBank/DDBJ databases">
        <title>Massive genome expansion in bonnet fungi (Mycena s.s.) driven by repeated elements and novel gene families across ecological guilds.</title>
        <authorList>
            <consortium name="Lawrence Berkeley National Laboratory"/>
            <person name="Harder C.B."/>
            <person name="Miyauchi S."/>
            <person name="Viragh M."/>
            <person name="Kuo A."/>
            <person name="Thoen E."/>
            <person name="Andreopoulos B."/>
            <person name="Lu D."/>
            <person name="Skrede I."/>
            <person name="Drula E."/>
            <person name="Henrissat B."/>
            <person name="Morin E."/>
            <person name="Kohler A."/>
            <person name="Barry K."/>
            <person name="LaButti K."/>
            <person name="Morin E."/>
            <person name="Salamov A."/>
            <person name="Lipzen A."/>
            <person name="Mereny Z."/>
            <person name="Hegedus B."/>
            <person name="Baldrian P."/>
            <person name="Stursova M."/>
            <person name="Weitz H."/>
            <person name="Taylor A."/>
            <person name="Grigoriev I.V."/>
            <person name="Nagy L.G."/>
            <person name="Martin F."/>
            <person name="Kauserud H."/>
        </authorList>
    </citation>
    <scope>NUCLEOTIDE SEQUENCE</scope>
    <source>
        <strain evidence="2">9144</strain>
    </source>
</reference>
<evidence type="ECO:0000313" key="3">
    <source>
        <dbReference type="Proteomes" id="UP001219525"/>
    </source>
</evidence>
<name>A0AAD6UXT3_9AGAR</name>
<sequence length="325" mass="35139">MVIDTQLTRKAAVFIGNGVWGSHAPCPLALEQLEHQLQIARRDDRVPAARVAQVALQLVDPRPLLVREEVQHVEHAGSRAAAAAAAAAAGRAPRGTKSAALRSSARCTIGEGPSRREVGEVPEGEDVRCAPEAEVKHLREVVEFRRAEDDLDAARRSRCRWAKTTSPAMRRSGGGDDVEPALASLPGSQGPPTIALAGVRAPPSGYGDHGRRKHMRVLTCPNCAAASPGGEGGLVFGKGDVRRQAALRLRPSHRRLCLRGYKDRISERVPPRSGRVRTVKWVPPMSLFGMPSNEGGGLRYRKRVYQWYTTPPGWHLGSAVTARGN</sequence>
<organism evidence="2 3">
    <name type="scientific">Mycena pura</name>
    <dbReference type="NCBI Taxonomy" id="153505"/>
    <lineage>
        <taxon>Eukaryota</taxon>
        <taxon>Fungi</taxon>
        <taxon>Dikarya</taxon>
        <taxon>Basidiomycota</taxon>
        <taxon>Agaricomycotina</taxon>
        <taxon>Agaricomycetes</taxon>
        <taxon>Agaricomycetidae</taxon>
        <taxon>Agaricales</taxon>
        <taxon>Marasmiineae</taxon>
        <taxon>Mycenaceae</taxon>
        <taxon>Mycena</taxon>
    </lineage>
</organism>
<dbReference type="AlphaFoldDB" id="A0AAD6UXT3"/>